<organism evidence="1 2">
    <name type="scientific">Pseudorhodoferax soli</name>
    <dbReference type="NCBI Taxonomy" id="545864"/>
    <lineage>
        <taxon>Bacteria</taxon>
        <taxon>Pseudomonadati</taxon>
        <taxon>Pseudomonadota</taxon>
        <taxon>Betaproteobacteria</taxon>
        <taxon>Burkholderiales</taxon>
        <taxon>Comamonadaceae</taxon>
    </lineage>
</organism>
<reference evidence="1 2" key="1">
    <citation type="submission" date="2018-07" db="EMBL/GenBank/DDBJ databases">
        <title>Genomic Encyclopedia of Type Strains, Phase IV (KMG-IV): sequencing the most valuable type-strain genomes for metagenomic binning, comparative biology and taxonomic classification.</title>
        <authorList>
            <person name="Goeker M."/>
        </authorList>
    </citation>
    <scope>NUCLEOTIDE SEQUENCE [LARGE SCALE GENOMIC DNA]</scope>
    <source>
        <strain evidence="1 2">DSM 21634</strain>
    </source>
</reference>
<evidence type="ECO:0000313" key="2">
    <source>
        <dbReference type="Proteomes" id="UP000252884"/>
    </source>
</evidence>
<evidence type="ECO:0000313" key="1">
    <source>
        <dbReference type="EMBL" id="RCW67532.1"/>
    </source>
</evidence>
<dbReference type="AlphaFoldDB" id="A0A368XHQ2"/>
<keyword evidence="2" id="KW-1185">Reference proteome</keyword>
<dbReference type="Proteomes" id="UP000252884">
    <property type="component" value="Unassembled WGS sequence"/>
</dbReference>
<dbReference type="EMBL" id="QPJK01000009">
    <property type="protein sequence ID" value="RCW67532.1"/>
    <property type="molecule type" value="Genomic_DNA"/>
</dbReference>
<protein>
    <submittedName>
        <fullName evidence="1">Uncharacterized protein</fullName>
    </submittedName>
</protein>
<sequence length="52" mass="6355">MSLLVLVLGLSGIATAVLVWYVRWRRERRAEEARLWQQHREWQSTRQQHEQP</sequence>
<accession>A0A368XHQ2</accession>
<name>A0A368XHQ2_9BURK</name>
<gene>
    <name evidence="1" type="ORF">DES41_109255</name>
</gene>
<comment type="caution">
    <text evidence="1">The sequence shown here is derived from an EMBL/GenBank/DDBJ whole genome shotgun (WGS) entry which is preliminary data.</text>
</comment>
<proteinExistence type="predicted"/>